<dbReference type="Pfam" id="PF02597">
    <property type="entry name" value="ThiS"/>
    <property type="match status" value="1"/>
</dbReference>
<accession>A0ABV2Q6F0</accession>
<dbReference type="NCBIfam" id="TIGR01683">
    <property type="entry name" value="thiS"/>
    <property type="match status" value="1"/>
</dbReference>
<comment type="caution">
    <text evidence="1">The sequence shown here is derived from an EMBL/GenBank/DDBJ whole genome shotgun (WGS) entry which is preliminary data.</text>
</comment>
<organism evidence="1 2">
    <name type="scientific">Ottowia thiooxydans</name>
    <dbReference type="NCBI Taxonomy" id="219182"/>
    <lineage>
        <taxon>Bacteria</taxon>
        <taxon>Pseudomonadati</taxon>
        <taxon>Pseudomonadota</taxon>
        <taxon>Betaproteobacteria</taxon>
        <taxon>Burkholderiales</taxon>
        <taxon>Comamonadaceae</taxon>
        <taxon>Ottowia</taxon>
    </lineage>
</organism>
<reference evidence="1 2" key="1">
    <citation type="submission" date="2024-06" db="EMBL/GenBank/DDBJ databases">
        <title>Sorghum-associated microbial communities from plants grown in Nebraska, USA.</title>
        <authorList>
            <person name="Schachtman D."/>
        </authorList>
    </citation>
    <scope>NUCLEOTIDE SEQUENCE [LARGE SCALE GENOMIC DNA]</scope>
    <source>
        <strain evidence="1 2">2709</strain>
    </source>
</reference>
<evidence type="ECO:0000313" key="1">
    <source>
        <dbReference type="EMBL" id="MET4576423.1"/>
    </source>
</evidence>
<dbReference type="Gene3D" id="3.10.20.30">
    <property type="match status" value="1"/>
</dbReference>
<name>A0ABV2Q6F0_9BURK</name>
<dbReference type="InterPro" id="IPR012675">
    <property type="entry name" value="Beta-grasp_dom_sf"/>
</dbReference>
<dbReference type="InterPro" id="IPR003749">
    <property type="entry name" value="ThiS/MoaD-like"/>
</dbReference>
<dbReference type="InterPro" id="IPR010035">
    <property type="entry name" value="Thi_S"/>
</dbReference>
<proteinExistence type="predicted"/>
<dbReference type="RefSeq" id="WP_354442507.1">
    <property type="nucleotide sequence ID" value="NZ_JBEPSH010000003.1"/>
</dbReference>
<evidence type="ECO:0000313" key="2">
    <source>
        <dbReference type="Proteomes" id="UP001549320"/>
    </source>
</evidence>
<gene>
    <name evidence="1" type="ORF">ABIE13_001532</name>
</gene>
<dbReference type="EMBL" id="JBEPSH010000003">
    <property type="protein sequence ID" value="MET4576423.1"/>
    <property type="molecule type" value="Genomic_DNA"/>
</dbReference>
<keyword evidence="2" id="KW-1185">Reference proteome</keyword>
<sequence length="83" mass="8651">MTSILNPHLDGTAPLVPVVTIQLDGQAHEVPQGSTLAQLVKALGHEEKAVSTAVNGDFVARSARDRVLNKGDAVLLFQPIVGG</sequence>
<dbReference type="SUPFAM" id="SSF54285">
    <property type="entry name" value="MoaD/ThiS"/>
    <property type="match status" value="1"/>
</dbReference>
<dbReference type="InterPro" id="IPR016155">
    <property type="entry name" value="Mopterin_synth/thiamin_S_b"/>
</dbReference>
<dbReference type="CDD" id="cd00565">
    <property type="entry name" value="Ubl_ThiS"/>
    <property type="match status" value="1"/>
</dbReference>
<protein>
    <submittedName>
        <fullName evidence="1">Sulfur carrier protein</fullName>
    </submittedName>
</protein>
<dbReference type="Proteomes" id="UP001549320">
    <property type="component" value="Unassembled WGS sequence"/>
</dbReference>